<accession>A0ABW3CG82</accession>
<feature type="non-terminal residue" evidence="1">
    <location>
        <position position="1"/>
    </location>
</feature>
<keyword evidence="2" id="KW-1185">Reference proteome</keyword>
<protein>
    <recommendedName>
        <fullName evidence="3">SAM-dependent methyltransferase</fullName>
    </recommendedName>
</protein>
<reference evidence="2" key="1">
    <citation type="journal article" date="2019" name="Int. J. Syst. Evol. Microbiol.">
        <title>The Global Catalogue of Microorganisms (GCM) 10K type strain sequencing project: providing services to taxonomists for standard genome sequencing and annotation.</title>
        <authorList>
            <consortium name="The Broad Institute Genomics Platform"/>
            <consortium name="The Broad Institute Genome Sequencing Center for Infectious Disease"/>
            <person name="Wu L."/>
            <person name="Ma J."/>
        </authorList>
    </citation>
    <scope>NUCLEOTIDE SEQUENCE [LARGE SCALE GENOMIC DNA]</scope>
    <source>
        <strain evidence="2">JCM 31696</strain>
    </source>
</reference>
<comment type="caution">
    <text evidence="1">The sequence shown here is derived from an EMBL/GenBank/DDBJ whole genome shotgun (WGS) entry which is preliminary data.</text>
</comment>
<sequence>RAALLSDGAARLVERFGLMAWNELLDVLETEGPCELIRRTRTAERELEPPTARGKRFDDATALLVRFDDPAQARTPRA</sequence>
<name>A0ABW3CG82_9ACTN</name>
<proteinExistence type="predicted"/>
<evidence type="ECO:0000313" key="2">
    <source>
        <dbReference type="Proteomes" id="UP001597083"/>
    </source>
</evidence>
<evidence type="ECO:0000313" key="1">
    <source>
        <dbReference type="EMBL" id="MFD0852954.1"/>
    </source>
</evidence>
<dbReference type="Proteomes" id="UP001597083">
    <property type="component" value="Unassembled WGS sequence"/>
</dbReference>
<gene>
    <name evidence="1" type="ORF">ACFQ07_12015</name>
</gene>
<organism evidence="1 2">
    <name type="scientific">Actinomadura adrarensis</name>
    <dbReference type="NCBI Taxonomy" id="1819600"/>
    <lineage>
        <taxon>Bacteria</taxon>
        <taxon>Bacillati</taxon>
        <taxon>Actinomycetota</taxon>
        <taxon>Actinomycetes</taxon>
        <taxon>Streptosporangiales</taxon>
        <taxon>Thermomonosporaceae</taxon>
        <taxon>Actinomadura</taxon>
    </lineage>
</organism>
<evidence type="ECO:0008006" key="3">
    <source>
        <dbReference type="Google" id="ProtNLM"/>
    </source>
</evidence>
<dbReference type="EMBL" id="JBHTIR010001772">
    <property type="protein sequence ID" value="MFD0852954.1"/>
    <property type="molecule type" value="Genomic_DNA"/>
</dbReference>